<name>A0A9J6BJC3_POLVA</name>
<dbReference type="OrthoDB" id="10378212at2759"/>
<proteinExistence type="predicted"/>
<gene>
    <name evidence="1" type="ORF">PVAND_000199</name>
</gene>
<evidence type="ECO:0000313" key="2">
    <source>
        <dbReference type="Proteomes" id="UP001107558"/>
    </source>
</evidence>
<organism evidence="1 2">
    <name type="scientific">Polypedilum vanderplanki</name>
    <name type="common">Sleeping chironomid midge</name>
    <dbReference type="NCBI Taxonomy" id="319348"/>
    <lineage>
        <taxon>Eukaryota</taxon>
        <taxon>Metazoa</taxon>
        <taxon>Ecdysozoa</taxon>
        <taxon>Arthropoda</taxon>
        <taxon>Hexapoda</taxon>
        <taxon>Insecta</taxon>
        <taxon>Pterygota</taxon>
        <taxon>Neoptera</taxon>
        <taxon>Endopterygota</taxon>
        <taxon>Diptera</taxon>
        <taxon>Nematocera</taxon>
        <taxon>Chironomoidea</taxon>
        <taxon>Chironomidae</taxon>
        <taxon>Chironominae</taxon>
        <taxon>Polypedilum</taxon>
        <taxon>Polypedilum</taxon>
    </lineage>
</organism>
<protein>
    <submittedName>
        <fullName evidence="1">Uncharacterized protein</fullName>
    </submittedName>
</protein>
<comment type="caution">
    <text evidence="1">The sequence shown here is derived from an EMBL/GenBank/DDBJ whole genome shotgun (WGS) entry which is preliminary data.</text>
</comment>
<reference evidence="1" key="1">
    <citation type="submission" date="2021-03" db="EMBL/GenBank/DDBJ databases">
        <title>Chromosome level genome of the anhydrobiotic midge Polypedilum vanderplanki.</title>
        <authorList>
            <person name="Yoshida Y."/>
            <person name="Kikawada T."/>
            <person name="Gusev O."/>
        </authorList>
    </citation>
    <scope>NUCLEOTIDE SEQUENCE</scope>
    <source>
        <strain evidence="1">NIAS01</strain>
        <tissue evidence="1">Whole body or cell culture</tissue>
    </source>
</reference>
<dbReference type="AlphaFoldDB" id="A0A9J6BJC3"/>
<dbReference type="EMBL" id="JADBJN010000003">
    <property type="protein sequence ID" value="KAG5669909.1"/>
    <property type="molecule type" value="Genomic_DNA"/>
</dbReference>
<dbReference type="Proteomes" id="UP001107558">
    <property type="component" value="Chromosome 3"/>
</dbReference>
<evidence type="ECO:0000313" key="1">
    <source>
        <dbReference type="EMBL" id="KAG5669909.1"/>
    </source>
</evidence>
<sequence>MWKSVKKIKEKNFEEFLKFPENRGFDADIDNVKLHLDHNEKSNFSKETATRQKESFNDFVNKGFKDIQPNYKEKFEP</sequence>
<accession>A0A9J6BJC3</accession>
<keyword evidence="2" id="KW-1185">Reference proteome</keyword>